<evidence type="ECO:0000313" key="3">
    <source>
        <dbReference type="Proteomes" id="UP000663829"/>
    </source>
</evidence>
<dbReference type="Proteomes" id="UP000663829">
    <property type="component" value="Unassembled WGS sequence"/>
</dbReference>
<gene>
    <name evidence="1" type="ORF">GPM918_LOCUS30900</name>
    <name evidence="2" type="ORF">SRO942_LOCUS31526</name>
</gene>
<protein>
    <submittedName>
        <fullName evidence="1">Uncharacterized protein</fullName>
    </submittedName>
</protein>
<name>A0A815HDC3_9BILA</name>
<dbReference type="Proteomes" id="UP000681722">
    <property type="component" value="Unassembled WGS sequence"/>
</dbReference>
<feature type="non-terminal residue" evidence="1">
    <location>
        <position position="1"/>
    </location>
</feature>
<dbReference type="AlphaFoldDB" id="A0A815HDC3"/>
<evidence type="ECO:0000313" key="1">
    <source>
        <dbReference type="EMBL" id="CAF1350829.1"/>
    </source>
</evidence>
<dbReference type="EMBL" id="CAJOBC010064296">
    <property type="protein sequence ID" value="CAF4220626.1"/>
    <property type="molecule type" value="Genomic_DNA"/>
</dbReference>
<comment type="caution">
    <text evidence="1">The sequence shown here is derived from an EMBL/GenBank/DDBJ whole genome shotgun (WGS) entry which is preliminary data.</text>
</comment>
<accession>A0A815HDC3</accession>
<keyword evidence="3" id="KW-1185">Reference proteome</keyword>
<organism evidence="1 3">
    <name type="scientific">Didymodactylos carnosus</name>
    <dbReference type="NCBI Taxonomy" id="1234261"/>
    <lineage>
        <taxon>Eukaryota</taxon>
        <taxon>Metazoa</taxon>
        <taxon>Spiralia</taxon>
        <taxon>Gnathifera</taxon>
        <taxon>Rotifera</taxon>
        <taxon>Eurotatoria</taxon>
        <taxon>Bdelloidea</taxon>
        <taxon>Philodinida</taxon>
        <taxon>Philodinidae</taxon>
        <taxon>Didymodactylos</taxon>
    </lineage>
</organism>
<proteinExistence type="predicted"/>
<sequence length="465" mass="53969">GEHSKLLLPSTKWQQFNELLKLTLQADITNYRFWNRNQKCLVEMNNTLLSTSNYQAERKDEDSTVYIDAINFEDVIKVNFEYESNFYSIDTLKTIRICDLLKNLEIQTLTDNYVLVLNSHEENKEPLLQLQADFQQPVGSLTSDKQVNIRISTLITVERYGENNPMLIPISSRNVTTKHILHSVIKIDGYLASLTTMTILDDNQLLSFVKETKFYLLKERETCLVTINTPKIEQLIVINDDNDQTDGEKRCSIYSTITQIRTLFAVPAEQFLVHSNDFIPSNELQLSSLLPSPDVRIIAFSLTYENLPITIRIRDKNQCLVMFNCSKFTTIKRLCEIGCLLFKQNSEFYQLLVDDSNIDETLTAEDIYDNFNEFIFQLSCTANINCYIEYETRTIELPCSLKTLTKDVFLSALQKFEVDDDKQNYGLYTIDDDVQIDLDNPIEDYLDILIENSDAVNKTFRFRIK</sequence>
<dbReference type="OrthoDB" id="10068372at2759"/>
<reference evidence="1" key="1">
    <citation type="submission" date="2021-02" db="EMBL/GenBank/DDBJ databases">
        <authorList>
            <person name="Nowell W R."/>
        </authorList>
    </citation>
    <scope>NUCLEOTIDE SEQUENCE</scope>
</reference>
<evidence type="ECO:0000313" key="2">
    <source>
        <dbReference type="EMBL" id="CAF4220626.1"/>
    </source>
</evidence>
<dbReference type="EMBL" id="CAJNOQ010014900">
    <property type="protein sequence ID" value="CAF1350829.1"/>
    <property type="molecule type" value="Genomic_DNA"/>
</dbReference>